<feature type="compositionally biased region" description="Polar residues" evidence="1">
    <location>
        <begin position="240"/>
        <end position="252"/>
    </location>
</feature>
<dbReference type="Proteomes" id="UP000827892">
    <property type="component" value="Chromosome II"/>
</dbReference>
<dbReference type="AlphaFoldDB" id="A0AAE9DPN7"/>
<feature type="compositionally biased region" description="Basic and acidic residues" evidence="1">
    <location>
        <begin position="507"/>
        <end position="521"/>
    </location>
</feature>
<gene>
    <name evidence="2" type="ORF">L3Y34_019371</name>
</gene>
<accession>A0AAE9DPN7</accession>
<feature type="region of interest" description="Disordered" evidence="1">
    <location>
        <begin position="178"/>
        <end position="255"/>
    </location>
</feature>
<feature type="compositionally biased region" description="Low complexity" evidence="1">
    <location>
        <begin position="192"/>
        <end position="219"/>
    </location>
</feature>
<evidence type="ECO:0000313" key="3">
    <source>
        <dbReference type="Proteomes" id="UP000827892"/>
    </source>
</evidence>
<reference evidence="2 3" key="1">
    <citation type="submission" date="2022-05" db="EMBL/GenBank/DDBJ databases">
        <title>Chromosome-level reference genomes for two strains of Caenorhabditis briggsae: an improved platform for comparative genomics.</title>
        <authorList>
            <person name="Stevens L."/>
            <person name="Andersen E.C."/>
        </authorList>
    </citation>
    <scope>NUCLEOTIDE SEQUENCE [LARGE SCALE GENOMIC DNA]</scope>
    <source>
        <strain evidence="2">QX1410_ONT</strain>
        <tissue evidence="2">Whole-organism</tissue>
    </source>
</reference>
<dbReference type="EMBL" id="CP090892">
    <property type="protein sequence ID" value="ULU08203.1"/>
    <property type="molecule type" value="Genomic_DNA"/>
</dbReference>
<protein>
    <submittedName>
        <fullName evidence="2">Uncharacterized protein</fullName>
    </submittedName>
</protein>
<proteinExistence type="predicted"/>
<feature type="region of interest" description="Disordered" evidence="1">
    <location>
        <begin position="289"/>
        <end position="313"/>
    </location>
</feature>
<feature type="region of interest" description="Disordered" evidence="1">
    <location>
        <begin position="1"/>
        <end position="25"/>
    </location>
</feature>
<organism evidence="2 3">
    <name type="scientific">Caenorhabditis briggsae</name>
    <dbReference type="NCBI Taxonomy" id="6238"/>
    <lineage>
        <taxon>Eukaryota</taxon>
        <taxon>Metazoa</taxon>
        <taxon>Ecdysozoa</taxon>
        <taxon>Nematoda</taxon>
        <taxon>Chromadorea</taxon>
        <taxon>Rhabditida</taxon>
        <taxon>Rhabditina</taxon>
        <taxon>Rhabditomorpha</taxon>
        <taxon>Rhabditoidea</taxon>
        <taxon>Rhabditidae</taxon>
        <taxon>Peloderinae</taxon>
        <taxon>Caenorhabditis</taxon>
    </lineage>
</organism>
<feature type="region of interest" description="Disordered" evidence="1">
    <location>
        <begin position="116"/>
        <end position="137"/>
    </location>
</feature>
<evidence type="ECO:0000256" key="1">
    <source>
        <dbReference type="SAM" id="MobiDB-lite"/>
    </source>
</evidence>
<sequence>MAGNGVPPHSLFNQENGAPPAQHNQFMPHPPPGVPCGFVPHANDGRHRARNGVDPRGHMGAGPGAPQHFPAYFGAPNMNGWHGAAHHQGPPAQPIHPIVHTQTAKIQDLQRQLTEAREKRRQLEKTLHDSQTSHKERIAERARIYQEQLDEAGRAFQMAEDAKREKELREKMACKRIKLEPIDDDDDGYGQGPSHQPSGSSDPSLQEGSVSSSGPSSGLPDHHLAGQSGQSSGRPSSAQNFLDQQQASNGQEASEYHQISPDALIRLLTSNREALDLYFNLQASCRGSEQNLPENDQPQLSNGQEASEDCHQSPDALICQQPSYLHYAATDLQPDHPEANADVPESGQPAVGSHPDVIADDGSEADNARDDHFQPAVLRDQFQEAGAPEADNLSALLLGQRNDITNGPPIAEEDREDVLQAADLRDHSLEADDPEFEHSSVPLPGLSDDIPVDRSPVDVTPDGLLQHPDRREPSPEADALELNDEAALQSGAPDVIQNGVAADEASEDHVPHPALRDHSPEADAPQPFQKRAKLEVPHTKDDFKKYNAARRVFAKTMVVPAPLNPTTEEYRQRLQEAKDHRAHTLVAGDNKLPFIECLYDAGNGAIPQCVTQPPKAHQLYMVFETFDDNPPTRAQITARWKQMEASGNEECFEWIVRAANLHDEHLIQMAKGYVCVKPRAKRARMDKE</sequence>
<feature type="region of interest" description="Disordered" evidence="1">
    <location>
        <begin position="334"/>
        <end position="369"/>
    </location>
</feature>
<feature type="compositionally biased region" description="Low complexity" evidence="1">
    <location>
        <begin position="226"/>
        <end position="239"/>
    </location>
</feature>
<feature type="compositionally biased region" description="Polar residues" evidence="1">
    <location>
        <begin position="289"/>
        <end position="305"/>
    </location>
</feature>
<evidence type="ECO:0000313" key="2">
    <source>
        <dbReference type="EMBL" id="ULU08203.1"/>
    </source>
</evidence>
<feature type="region of interest" description="Disordered" evidence="1">
    <location>
        <begin position="431"/>
        <end position="478"/>
    </location>
</feature>
<feature type="region of interest" description="Disordered" evidence="1">
    <location>
        <begin position="502"/>
        <end position="525"/>
    </location>
</feature>
<name>A0AAE9DPN7_CAEBR</name>